<evidence type="ECO:0000313" key="3">
    <source>
        <dbReference type="EnsemblMetazoa" id="G26719.4:cds"/>
    </source>
</evidence>
<sequence length="259" mass="28086">MRLFVVLSVCIAVSSAYPNLVDLAAANNATKLVALLNSAGLADILKDPSQGPFTLLAPSDAAFGKIPDSDLQALKADNAKLQEVLKYHVMKGEIFEWDLLNHEVISSLNGHSIRVYVRNSMAGQSTYFNQAKVVISELQASNGVLYLIDEVLNMPEGTIDDILLNPDYNINSFMDFVKSAGLTQVFNRTTGNRYTMFVPTMYRGHYINLSQDSNNNTLLNNVASVVQADIEAEDGVVHIISHVLIPSTLSPTGIGGIVG</sequence>
<dbReference type="InterPro" id="IPR000782">
    <property type="entry name" value="FAS1_domain"/>
</dbReference>
<keyword evidence="4" id="KW-1185">Reference proteome</keyword>
<dbReference type="SUPFAM" id="SSF82153">
    <property type="entry name" value="FAS1 domain"/>
    <property type="match status" value="2"/>
</dbReference>
<organism evidence="3 4">
    <name type="scientific">Magallana gigas</name>
    <name type="common">Pacific oyster</name>
    <name type="synonym">Crassostrea gigas</name>
    <dbReference type="NCBI Taxonomy" id="29159"/>
    <lineage>
        <taxon>Eukaryota</taxon>
        <taxon>Metazoa</taxon>
        <taxon>Spiralia</taxon>
        <taxon>Lophotrochozoa</taxon>
        <taxon>Mollusca</taxon>
        <taxon>Bivalvia</taxon>
        <taxon>Autobranchia</taxon>
        <taxon>Pteriomorphia</taxon>
        <taxon>Ostreida</taxon>
        <taxon>Ostreoidea</taxon>
        <taxon>Ostreidae</taxon>
        <taxon>Magallana</taxon>
    </lineage>
</organism>
<evidence type="ECO:0000259" key="2">
    <source>
        <dbReference type="PROSITE" id="PS50213"/>
    </source>
</evidence>
<dbReference type="FunFam" id="2.30.180.10:FF:000032">
    <property type="entry name" value="Fasciclin domain-containing protein, putative"/>
    <property type="match status" value="1"/>
</dbReference>
<evidence type="ECO:0000256" key="1">
    <source>
        <dbReference type="SAM" id="SignalP"/>
    </source>
</evidence>
<dbReference type="Proteomes" id="UP000005408">
    <property type="component" value="Unassembled WGS sequence"/>
</dbReference>
<keyword evidence="1" id="KW-0732">Signal</keyword>
<dbReference type="PANTHER" id="PTHR10900:SF77">
    <property type="entry name" value="FI19380P1"/>
    <property type="match status" value="1"/>
</dbReference>
<dbReference type="Pfam" id="PF02469">
    <property type="entry name" value="Fasciclin"/>
    <property type="match status" value="2"/>
</dbReference>
<reference evidence="3" key="1">
    <citation type="submission" date="2022-08" db="UniProtKB">
        <authorList>
            <consortium name="EnsemblMetazoa"/>
        </authorList>
    </citation>
    <scope>IDENTIFICATION</scope>
    <source>
        <strain evidence="3">05x7-T-G4-1.051#20</strain>
    </source>
</reference>
<evidence type="ECO:0000313" key="4">
    <source>
        <dbReference type="Proteomes" id="UP000005408"/>
    </source>
</evidence>
<dbReference type="AlphaFoldDB" id="A0A8W8L528"/>
<dbReference type="SMART" id="SM00554">
    <property type="entry name" value="FAS1"/>
    <property type="match status" value="2"/>
</dbReference>
<feature type="domain" description="FAS1" evidence="2">
    <location>
        <begin position="16"/>
        <end position="152"/>
    </location>
</feature>
<protein>
    <recommendedName>
        <fullName evidence="2">FAS1 domain-containing protein</fullName>
    </recommendedName>
</protein>
<dbReference type="PROSITE" id="PS50213">
    <property type="entry name" value="FAS1"/>
    <property type="match status" value="1"/>
</dbReference>
<proteinExistence type="predicted"/>
<dbReference type="InterPro" id="IPR036378">
    <property type="entry name" value="FAS1_dom_sf"/>
</dbReference>
<dbReference type="Gene3D" id="2.30.180.10">
    <property type="entry name" value="FAS1 domain"/>
    <property type="match status" value="2"/>
</dbReference>
<dbReference type="GO" id="GO:0005615">
    <property type="term" value="C:extracellular space"/>
    <property type="evidence" value="ECO:0007669"/>
    <property type="project" value="TreeGrafter"/>
</dbReference>
<name>A0A8W8L528_MAGGI</name>
<dbReference type="PANTHER" id="PTHR10900">
    <property type="entry name" value="PERIOSTIN-RELATED"/>
    <property type="match status" value="1"/>
</dbReference>
<accession>A0A8W8L528</accession>
<dbReference type="InterPro" id="IPR050904">
    <property type="entry name" value="Adhesion/Biosynth-related"/>
</dbReference>
<feature type="chain" id="PRO_5036474282" description="FAS1 domain-containing protein" evidence="1">
    <location>
        <begin position="17"/>
        <end position="259"/>
    </location>
</feature>
<feature type="signal peptide" evidence="1">
    <location>
        <begin position="1"/>
        <end position="16"/>
    </location>
</feature>
<dbReference type="EnsemblMetazoa" id="G26719.4">
    <property type="protein sequence ID" value="G26719.4:cds"/>
    <property type="gene ID" value="G26719"/>
</dbReference>